<sequence length="609" mass="66972">MSTSAAPSLVRASVQDGTYPRPQLVRADWVDLCGTWQLATDDADEGLAAGWSDAGSFDRTVVVPFPPESPASGVADTGFHPVLWYRRDLSADDLDSTGRSADMPTVLLHLGAVDHRADVWLNGTYLGGHIGGSTPFTLDVTRAIDPDRAVQNLVVRAFDDPADVEQHRGKQDWQRDAHSIWYDRTSGIWQPVWLEAVPELHVTHLTWTTDLHAGSVTLDVELNRRPAAPVDLRVEIDHETSLLASVTVQTSEPRSTVQMSVPRQRNGQDYETLLWSPEHPTLLDARVQLVPAAGQAPAAADGVSSYLGLRSASTGGGHFLLNDRPYYVRSVLNQGFWPQSHLAAPSADALRAEVQLIKDLGFNANRVHQKIEDPRFLFWADRLGLLVWEEAPSAYQFSGTAVRRMLTEWSEAIHRDASHPCIVTWVPINESWGVQHVAHDEQMKHYTQALWHLTHALDGTRPVVSNDGWELTDSDVWSVHDYDASPEALAERYRDPAALTTLLEGVGPAGRRMRLTGEADRGQPVMLTEFGGITFAAGAEDSTWGYSRVGTADDLDAHLSAVVGAVRGAHLAGFCYTQLADTLQEANGLVDEHRQPKIPAERIRQIISG</sequence>
<evidence type="ECO:0000313" key="5">
    <source>
        <dbReference type="Proteomes" id="UP000561011"/>
    </source>
</evidence>
<comment type="caution">
    <text evidence="4">The sequence shown here is derived from an EMBL/GenBank/DDBJ whole genome shotgun (WGS) entry which is preliminary data.</text>
</comment>
<dbReference type="GO" id="GO:0004553">
    <property type="term" value="F:hydrolase activity, hydrolyzing O-glycosyl compounds"/>
    <property type="evidence" value="ECO:0007669"/>
    <property type="project" value="InterPro"/>
</dbReference>
<dbReference type="InterPro" id="IPR006103">
    <property type="entry name" value="Glyco_hydro_2_cat"/>
</dbReference>
<keyword evidence="4" id="KW-0378">Hydrolase</keyword>
<gene>
    <name evidence="4" type="ORF">HZZ10_01565</name>
</gene>
<dbReference type="RefSeq" id="WP_179912148.1">
    <property type="nucleotide sequence ID" value="NZ_JACBYE010000002.1"/>
</dbReference>
<comment type="similarity">
    <text evidence="1">Belongs to the glycosyl hydrolase 2 family.</text>
</comment>
<feature type="domain" description="Glycoside hydrolase family 2 immunoglobulin-like beta-sandwich" evidence="2">
    <location>
        <begin position="201"/>
        <end position="310"/>
    </location>
</feature>
<dbReference type="GO" id="GO:0005975">
    <property type="term" value="P:carbohydrate metabolic process"/>
    <property type="evidence" value="ECO:0007669"/>
    <property type="project" value="InterPro"/>
</dbReference>
<evidence type="ECO:0000313" key="4">
    <source>
        <dbReference type="EMBL" id="NYS92227.1"/>
    </source>
</evidence>
<dbReference type="InterPro" id="IPR017853">
    <property type="entry name" value="GH"/>
</dbReference>
<proteinExistence type="inferred from homology"/>
<evidence type="ECO:0000259" key="3">
    <source>
        <dbReference type="Pfam" id="PF02836"/>
    </source>
</evidence>
<feature type="domain" description="Glycoside hydrolase family 2 catalytic" evidence="3">
    <location>
        <begin position="317"/>
        <end position="468"/>
    </location>
</feature>
<dbReference type="SUPFAM" id="SSF49303">
    <property type="entry name" value="beta-Galactosidase/glucuronidase domain"/>
    <property type="match status" value="1"/>
</dbReference>
<evidence type="ECO:0000256" key="1">
    <source>
        <dbReference type="ARBA" id="ARBA00007401"/>
    </source>
</evidence>
<evidence type="ECO:0000259" key="2">
    <source>
        <dbReference type="Pfam" id="PF00703"/>
    </source>
</evidence>
<dbReference type="Gene3D" id="2.60.120.260">
    <property type="entry name" value="Galactose-binding domain-like"/>
    <property type="match status" value="1"/>
</dbReference>
<dbReference type="InterPro" id="IPR036156">
    <property type="entry name" value="Beta-gal/glucu_dom_sf"/>
</dbReference>
<dbReference type="InterPro" id="IPR006102">
    <property type="entry name" value="Ig-like_GH2"/>
</dbReference>
<accession>A0A853EPK5</accession>
<name>A0A853EPK5_9MICO</name>
<dbReference type="SUPFAM" id="SSF49785">
    <property type="entry name" value="Galactose-binding domain-like"/>
    <property type="match status" value="1"/>
</dbReference>
<organism evidence="4 5">
    <name type="scientific">Sanguibacter inulinus</name>
    <dbReference type="NCBI Taxonomy" id="60922"/>
    <lineage>
        <taxon>Bacteria</taxon>
        <taxon>Bacillati</taxon>
        <taxon>Actinomycetota</taxon>
        <taxon>Actinomycetes</taxon>
        <taxon>Micrococcales</taxon>
        <taxon>Sanguibacteraceae</taxon>
        <taxon>Sanguibacter</taxon>
    </lineage>
</organism>
<dbReference type="Gene3D" id="3.20.20.80">
    <property type="entry name" value="Glycosidases"/>
    <property type="match status" value="1"/>
</dbReference>
<dbReference type="AlphaFoldDB" id="A0A853EPK5"/>
<dbReference type="PANTHER" id="PTHR42732">
    <property type="entry name" value="BETA-GALACTOSIDASE"/>
    <property type="match status" value="1"/>
</dbReference>
<dbReference type="InterPro" id="IPR008979">
    <property type="entry name" value="Galactose-bd-like_sf"/>
</dbReference>
<protein>
    <submittedName>
        <fullName evidence="4">Glycoside hydrolase family 2</fullName>
    </submittedName>
</protein>
<dbReference type="PANTHER" id="PTHR42732:SF3">
    <property type="entry name" value="HYDROLASE"/>
    <property type="match status" value="1"/>
</dbReference>
<dbReference type="InterPro" id="IPR051913">
    <property type="entry name" value="GH2_Domain-Containing"/>
</dbReference>
<reference evidence="4 5" key="1">
    <citation type="submission" date="2020-07" db="EMBL/GenBank/DDBJ databases">
        <title>MOT database genomes.</title>
        <authorList>
            <person name="Joseph S."/>
            <person name="Aduse-Opoku J."/>
            <person name="Hashim A."/>
            <person name="Wade W."/>
            <person name="Curtis M."/>
        </authorList>
    </citation>
    <scope>NUCLEOTIDE SEQUENCE [LARGE SCALE GENOMIC DNA]</scope>
    <source>
        <strain evidence="4 5">DSM 100099</strain>
    </source>
</reference>
<dbReference type="EMBL" id="JACBYE010000002">
    <property type="protein sequence ID" value="NYS92227.1"/>
    <property type="molecule type" value="Genomic_DNA"/>
</dbReference>
<dbReference type="Pfam" id="PF00703">
    <property type="entry name" value="Glyco_hydro_2"/>
    <property type="match status" value="1"/>
</dbReference>
<dbReference type="Proteomes" id="UP000561011">
    <property type="component" value="Unassembled WGS sequence"/>
</dbReference>
<keyword evidence="5" id="KW-1185">Reference proteome</keyword>
<dbReference type="SUPFAM" id="SSF51445">
    <property type="entry name" value="(Trans)glycosidases"/>
    <property type="match status" value="1"/>
</dbReference>
<dbReference type="Pfam" id="PF02836">
    <property type="entry name" value="Glyco_hydro_2_C"/>
    <property type="match status" value="1"/>
</dbReference>